<evidence type="ECO:0000313" key="2">
    <source>
        <dbReference type="Proteomes" id="UP001620626"/>
    </source>
</evidence>
<dbReference type="EMBL" id="JBICBT010000036">
    <property type="protein sequence ID" value="KAL3125332.1"/>
    <property type="molecule type" value="Genomic_DNA"/>
</dbReference>
<comment type="caution">
    <text evidence="1">The sequence shown here is derived from an EMBL/GenBank/DDBJ whole genome shotgun (WGS) entry which is preliminary data.</text>
</comment>
<protein>
    <recommendedName>
        <fullName evidence="3">Protein kinase domain-containing protein</fullName>
    </recommendedName>
</protein>
<gene>
    <name evidence="1" type="ORF">niasHT_006044</name>
</gene>
<dbReference type="Proteomes" id="UP001620626">
    <property type="component" value="Unassembled WGS sequence"/>
</dbReference>
<evidence type="ECO:0008006" key="3">
    <source>
        <dbReference type="Google" id="ProtNLM"/>
    </source>
</evidence>
<evidence type="ECO:0000313" key="1">
    <source>
        <dbReference type="EMBL" id="KAL3125332.1"/>
    </source>
</evidence>
<reference evidence="1 2" key="1">
    <citation type="submission" date="2024-10" db="EMBL/GenBank/DDBJ databases">
        <authorList>
            <person name="Kim D."/>
        </authorList>
    </citation>
    <scope>NUCLEOTIDE SEQUENCE [LARGE SCALE GENOMIC DNA]</scope>
    <source>
        <strain evidence="1">BH-2024</strain>
    </source>
</reference>
<organism evidence="1 2">
    <name type="scientific">Heterodera trifolii</name>
    <dbReference type="NCBI Taxonomy" id="157864"/>
    <lineage>
        <taxon>Eukaryota</taxon>
        <taxon>Metazoa</taxon>
        <taxon>Ecdysozoa</taxon>
        <taxon>Nematoda</taxon>
        <taxon>Chromadorea</taxon>
        <taxon>Rhabditida</taxon>
        <taxon>Tylenchina</taxon>
        <taxon>Tylenchomorpha</taxon>
        <taxon>Tylenchoidea</taxon>
        <taxon>Heteroderidae</taxon>
        <taxon>Heteroderinae</taxon>
        <taxon>Heterodera</taxon>
    </lineage>
</organism>
<name>A0ABD2MCT6_9BILA</name>
<dbReference type="Gene3D" id="1.10.510.10">
    <property type="entry name" value="Transferase(Phosphotransferase) domain 1"/>
    <property type="match status" value="1"/>
</dbReference>
<proteinExistence type="predicted"/>
<keyword evidence="2" id="KW-1185">Reference proteome</keyword>
<sequence length="86" mass="10126">MLRQFLQNRLVPGDCRNILEFDHRDLHAGNILVEQGLANEKIRYLYQEEQIDVVSNGVRMSIIDFSITHDKKMVTRLRSCFANDYI</sequence>
<accession>A0ABD2MCT6</accession>
<dbReference type="AlphaFoldDB" id="A0ABD2MCT6"/>